<dbReference type="SUPFAM" id="SSF52172">
    <property type="entry name" value="CheY-like"/>
    <property type="match status" value="1"/>
</dbReference>
<dbReference type="InterPro" id="IPR007891">
    <property type="entry name" value="CHASE3"/>
</dbReference>
<evidence type="ECO:0000256" key="2">
    <source>
        <dbReference type="ARBA" id="ARBA00004370"/>
    </source>
</evidence>
<proteinExistence type="predicted"/>
<keyword evidence="6" id="KW-0418">Kinase</keyword>
<evidence type="ECO:0000256" key="5">
    <source>
        <dbReference type="ARBA" id="ARBA00022679"/>
    </source>
</evidence>
<dbReference type="SMART" id="SM00448">
    <property type="entry name" value="REC"/>
    <property type="match status" value="1"/>
</dbReference>
<dbReference type="Pfam" id="PF00072">
    <property type="entry name" value="Response_reg"/>
    <property type="match status" value="1"/>
</dbReference>
<dbReference type="InterPro" id="IPR011006">
    <property type="entry name" value="CheY-like_superfamily"/>
</dbReference>
<dbReference type="SUPFAM" id="SSF47384">
    <property type="entry name" value="Homodimeric domain of signal transducing histidine kinase"/>
    <property type="match status" value="1"/>
</dbReference>
<sequence length="655" mass="73012">MRAIIVSIKNVSFKQKIAFGAALPIVLLLMISTVIFFSIQRQSETNAWVVHTHEVIAEVHLLTKLLVDMETGERGFLITGKSTFLQPFNDAQKIWDQKLIDLMGLVSDNHSQIKLLSEIRRLKEQWLQQAAEVEIAARKRVGKESNATIEQVRLLIEQGTGKNIIDKIRVINIQFIEVERALLLTRQQLQVEASQRTVYIVVIGTLLAIFFASLFAFYLSKNIINNLIVLMEGAKAIEAGNFDDTIVIESEDEFYLLACAFNQMSQSLKISITSMEAAMQSKSNFLANMSHEIRTPMNGILGMLALLEDTKLDDEQREYINSIQVCGDGLLVVINDILDISKLAAGKLHLETLPFDLRTAITECCYLLDVHASNKGLNIVTDIDDDIPETLIGDKLRIRQILLNIINNAIKFTDKGSITLTVKVLSHLGDEFQLSFIIADQGIGISQADQSKLFQPFSQVDNSVARKYGGTGLGLIICAQLIKQMQGDISVKSEIGKGTVITFNLPLVRSEKVIAIPRPLSNTLYSELSAKFPLTILLAEDNKINQAIAKKVFQKLGYEVGLAIDGLEAVKSVNDKTYDMIFMDMQMPNMDGVTATKMIIEQHPTDHPYIVAMTANVLPEDRQKCFDAGMQDFVGKPINVDFIIKAVETYAETIK</sequence>
<dbReference type="InterPro" id="IPR005467">
    <property type="entry name" value="His_kinase_dom"/>
</dbReference>
<gene>
    <name evidence="13" type="ORF">L2764_03110</name>
</gene>
<accession>A0ABT0L715</accession>
<keyword evidence="7" id="KW-0902">Two-component regulatory system</keyword>
<feature type="domain" description="Histidine kinase" evidence="10">
    <location>
        <begin position="288"/>
        <end position="509"/>
    </location>
</feature>
<dbReference type="Pfam" id="PF00672">
    <property type="entry name" value="HAMP"/>
    <property type="match status" value="1"/>
</dbReference>
<dbReference type="EMBL" id="JAKIKS010000007">
    <property type="protein sequence ID" value="MCL1123496.1"/>
    <property type="molecule type" value="Genomic_DNA"/>
</dbReference>
<evidence type="ECO:0000256" key="1">
    <source>
        <dbReference type="ARBA" id="ARBA00000085"/>
    </source>
</evidence>
<feature type="modified residue" description="4-aspartylphosphate" evidence="8">
    <location>
        <position position="584"/>
    </location>
</feature>
<evidence type="ECO:0000259" key="12">
    <source>
        <dbReference type="PROSITE" id="PS50885"/>
    </source>
</evidence>
<evidence type="ECO:0000259" key="10">
    <source>
        <dbReference type="PROSITE" id="PS50109"/>
    </source>
</evidence>
<dbReference type="InterPro" id="IPR003660">
    <property type="entry name" value="HAMP_dom"/>
</dbReference>
<evidence type="ECO:0000259" key="11">
    <source>
        <dbReference type="PROSITE" id="PS50110"/>
    </source>
</evidence>
<dbReference type="InterPro" id="IPR003594">
    <property type="entry name" value="HATPase_dom"/>
</dbReference>
<dbReference type="SMART" id="SM00387">
    <property type="entry name" value="HATPase_c"/>
    <property type="match status" value="1"/>
</dbReference>
<dbReference type="RefSeq" id="WP_248938783.1">
    <property type="nucleotide sequence ID" value="NZ_JAKIKS010000007.1"/>
</dbReference>
<dbReference type="PANTHER" id="PTHR45339">
    <property type="entry name" value="HYBRID SIGNAL TRANSDUCTION HISTIDINE KINASE J"/>
    <property type="match status" value="1"/>
</dbReference>
<organism evidence="13 14">
    <name type="scientific">Shewanella surugensis</name>
    <dbReference type="NCBI Taxonomy" id="212020"/>
    <lineage>
        <taxon>Bacteria</taxon>
        <taxon>Pseudomonadati</taxon>
        <taxon>Pseudomonadota</taxon>
        <taxon>Gammaproteobacteria</taxon>
        <taxon>Alteromonadales</taxon>
        <taxon>Shewanellaceae</taxon>
        <taxon>Shewanella</taxon>
    </lineage>
</organism>
<dbReference type="SUPFAM" id="SSF55874">
    <property type="entry name" value="ATPase domain of HSP90 chaperone/DNA topoisomerase II/histidine kinase"/>
    <property type="match status" value="1"/>
</dbReference>
<keyword evidence="9" id="KW-1133">Transmembrane helix</keyword>
<dbReference type="Proteomes" id="UP001203423">
    <property type="component" value="Unassembled WGS sequence"/>
</dbReference>
<comment type="catalytic activity">
    <reaction evidence="1">
        <text>ATP + protein L-histidine = ADP + protein N-phospho-L-histidine.</text>
        <dbReference type="EC" id="2.7.13.3"/>
    </reaction>
</comment>
<evidence type="ECO:0000256" key="3">
    <source>
        <dbReference type="ARBA" id="ARBA00012438"/>
    </source>
</evidence>
<dbReference type="InterPro" id="IPR004358">
    <property type="entry name" value="Sig_transdc_His_kin-like_C"/>
</dbReference>
<dbReference type="CDD" id="cd16922">
    <property type="entry name" value="HATPase_EvgS-ArcB-TorS-like"/>
    <property type="match status" value="1"/>
</dbReference>
<comment type="subcellular location">
    <subcellularLocation>
        <location evidence="2">Membrane</location>
    </subcellularLocation>
</comment>
<keyword evidence="14" id="KW-1185">Reference proteome</keyword>
<keyword evidence="9" id="KW-0812">Transmembrane</keyword>
<feature type="transmembrane region" description="Helical" evidence="9">
    <location>
        <begin position="198"/>
        <end position="219"/>
    </location>
</feature>
<dbReference type="SUPFAM" id="SSF158472">
    <property type="entry name" value="HAMP domain-like"/>
    <property type="match status" value="1"/>
</dbReference>
<evidence type="ECO:0000256" key="6">
    <source>
        <dbReference type="ARBA" id="ARBA00022777"/>
    </source>
</evidence>
<dbReference type="InterPro" id="IPR003661">
    <property type="entry name" value="HisK_dim/P_dom"/>
</dbReference>
<comment type="caution">
    <text evidence="13">The sequence shown here is derived from an EMBL/GenBank/DDBJ whole genome shotgun (WGS) entry which is preliminary data.</text>
</comment>
<evidence type="ECO:0000256" key="9">
    <source>
        <dbReference type="SAM" id="Phobius"/>
    </source>
</evidence>
<reference evidence="13 14" key="1">
    <citation type="submission" date="2022-01" db="EMBL/GenBank/DDBJ databases">
        <title>Whole genome-based taxonomy of the Shewanellaceae.</title>
        <authorList>
            <person name="Martin-Rodriguez A.J."/>
        </authorList>
    </citation>
    <scope>NUCLEOTIDE SEQUENCE [LARGE SCALE GENOMIC DNA]</scope>
    <source>
        <strain evidence="13 14">DSM 17177</strain>
    </source>
</reference>
<feature type="domain" description="Response regulatory" evidence="11">
    <location>
        <begin position="535"/>
        <end position="651"/>
    </location>
</feature>
<dbReference type="Gene3D" id="3.30.565.10">
    <property type="entry name" value="Histidine kinase-like ATPase, C-terminal domain"/>
    <property type="match status" value="1"/>
</dbReference>
<evidence type="ECO:0000256" key="4">
    <source>
        <dbReference type="ARBA" id="ARBA00022553"/>
    </source>
</evidence>
<dbReference type="InterPro" id="IPR001789">
    <property type="entry name" value="Sig_transdc_resp-reg_receiver"/>
</dbReference>
<evidence type="ECO:0000256" key="7">
    <source>
        <dbReference type="ARBA" id="ARBA00023012"/>
    </source>
</evidence>
<dbReference type="EC" id="2.7.13.3" evidence="3"/>
<dbReference type="InterPro" id="IPR036890">
    <property type="entry name" value="HATPase_C_sf"/>
</dbReference>
<keyword evidence="9" id="KW-0472">Membrane</keyword>
<evidence type="ECO:0000313" key="13">
    <source>
        <dbReference type="EMBL" id="MCL1123496.1"/>
    </source>
</evidence>
<evidence type="ECO:0000313" key="14">
    <source>
        <dbReference type="Proteomes" id="UP001203423"/>
    </source>
</evidence>
<name>A0ABT0L715_9GAMM</name>
<feature type="transmembrane region" description="Helical" evidence="9">
    <location>
        <begin position="17"/>
        <end position="39"/>
    </location>
</feature>
<dbReference type="Pfam" id="PF02518">
    <property type="entry name" value="HATPase_c"/>
    <property type="match status" value="1"/>
</dbReference>
<keyword evidence="5" id="KW-0808">Transferase</keyword>
<dbReference type="SMART" id="SM00304">
    <property type="entry name" value="HAMP"/>
    <property type="match status" value="1"/>
</dbReference>
<dbReference type="PROSITE" id="PS50110">
    <property type="entry name" value="RESPONSE_REGULATORY"/>
    <property type="match status" value="1"/>
</dbReference>
<dbReference type="Gene3D" id="3.40.50.2300">
    <property type="match status" value="1"/>
</dbReference>
<feature type="domain" description="HAMP" evidence="12">
    <location>
        <begin position="221"/>
        <end position="273"/>
    </location>
</feature>
<dbReference type="SMART" id="SM00388">
    <property type="entry name" value="HisKA"/>
    <property type="match status" value="1"/>
</dbReference>
<dbReference type="Gene3D" id="1.10.287.130">
    <property type="match status" value="1"/>
</dbReference>
<evidence type="ECO:0000256" key="8">
    <source>
        <dbReference type="PROSITE-ProRule" id="PRU00169"/>
    </source>
</evidence>
<dbReference type="CDD" id="cd06225">
    <property type="entry name" value="HAMP"/>
    <property type="match status" value="1"/>
</dbReference>
<dbReference type="CDD" id="cd00082">
    <property type="entry name" value="HisKA"/>
    <property type="match status" value="1"/>
</dbReference>
<dbReference type="PROSITE" id="PS50109">
    <property type="entry name" value="HIS_KIN"/>
    <property type="match status" value="1"/>
</dbReference>
<dbReference type="Pfam" id="PF05227">
    <property type="entry name" value="CHASE3"/>
    <property type="match status" value="1"/>
</dbReference>
<dbReference type="PANTHER" id="PTHR45339:SF1">
    <property type="entry name" value="HYBRID SIGNAL TRANSDUCTION HISTIDINE KINASE J"/>
    <property type="match status" value="1"/>
</dbReference>
<dbReference type="Pfam" id="PF00512">
    <property type="entry name" value="HisKA"/>
    <property type="match status" value="1"/>
</dbReference>
<dbReference type="PROSITE" id="PS50885">
    <property type="entry name" value="HAMP"/>
    <property type="match status" value="1"/>
</dbReference>
<dbReference type="PRINTS" id="PR00344">
    <property type="entry name" value="BCTRLSENSOR"/>
</dbReference>
<dbReference type="CDD" id="cd19410">
    <property type="entry name" value="HK9-like_sensor"/>
    <property type="match status" value="1"/>
</dbReference>
<protein>
    <recommendedName>
        <fullName evidence="3">histidine kinase</fullName>
        <ecNumber evidence="3">2.7.13.3</ecNumber>
    </recommendedName>
</protein>
<dbReference type="CDD" id="cd17546">
    <property type="entry name" value="REC_hyHK_CKI1_RcsC-like"/>
    <property type="match status" value="1"/>
</dbReference>
<dbReference type="InterPro" id="IPR036097">
    <property type="entry name" value="HisK_dim/P_sf"/>
</dbReference>
<dbReference type="Gene3D" id="6.10.340.10">
    <property type="match status" value="1"/>
</dbReference>
<keyword evidence="4 8" id="KW-0597">Phosphoprotein</keyword>